<dbReference type="EMBL" id="JACIDK010000001">
    <property type="protein sequence ID" value="MBB3889476.1"/>
    <property type="molecule type" value="Genomic_DNA"/>
</dbReference>
<dbReference type="Proteomes" id="UP000530564">
    <property type="component" value="Unassembled WGS sequence"/>
</dbReference>
<evidence type="ECO:0000256" key="2">
    <source>
        <dbReference type="SAM" id="Phobius"/>
    </source>
</evidence>
<organism evidence="3 4">
    <name type="scientific">Phenylobacterium haematophilum</name>
    <dbReference type="NCBI Taxonomy" id="98513"/>
    <lineage>
        <taxon>Bacteria</taxon>
        <taxon>Pseudomonadati</taxon>
        <taxon>Pseudomonadota</taxon>
        <taxon>Alphaproteobacteria</taxon>
        <taxon>Caulobacterales</taxon>
        <taxon>Caulobacteraceae</taxon>
        <taxon>Phenylobacterium</taxon>
    </lineage>
</organism>
<reference evidence="3 4" key="1">
    <citation type="submission" date="2020-08" db="EMBL/GenBank/DDBJ databases">
        <title>Genomic Encyclopedia of Type Strains, Phase IV (KMG-IV): sequencing the most valuable type-strain genomes for metagenomic binning, comparative biology and taxonomic classification.</title>
        <authorList>
            <person name="Goeker M."/>
        </authorList>
    </citation>
    <scope>NUCLEOTIDE SEQUENCE [LARGE SCALE GENOMIC DNA]</scope>
    <source>
        <strain evidence="3 4">DSM 21793</strain>
    </source>
</reference>
<accession>A0A839ZTC2</accession>
<comment type="caution">
    <text evidence="3">The sequence shown here is derived from an EMBL/GenBank/DDBJ whole genome shotgun (WGS) entry which is preliminary data.</text>
</comment>
<gene>
    <name evidence="3" type="ORF">GGQ61_000173</name>
</gene>
<keyword evidence="4" id="KW-1185">Reference proteome</keyword>
<evidence type="ECO:0000313" key="4">
    <source>
        <dbReference type="Proteomes" id="UP000530564"/>
    </source>
</evidence>
<feature type="transmembrane region" description="Helical" evidence="2">
    <location>
        <begin position="6"/>
        <end position="23"/>
    </location>
</feature>
<proteinExistence type="predicted"/>
<evidence type="ECO:0000256" key="1">
    <source>
        <dbReference type="SAM" id="Coils"/>
    </source>
</evidence>
<dbReference type="RefSeq" id="WP_183769486.1">
    <property type="nucleotide sequence ID" value="NZ_JACIDK010000001.1"/>
</dbReference>
<name>A0A839ZTC2_9CAUL</name>
<dbReference type="AlphaFoldDB" id="A0A839ZTC2"/>
<keyword evidence="2" id="KW-0472">Membrane</keyword>
<keyword evidence="2" id="KW-1133">Transmembrane helix</keyword>
<protein>
    <submittedName>
        <fullName evidence="3">Uncharacterized protein</fullName>
    </submittedName>
</protein>
<feature type="coiled-coil region" evidence="1">
    <location>
        <begin position="22"/>
        <end position="49"/>
    </location>
</feature>
<keyword evidence="2" id="KW-0812">Transmembrane</keyword>
<keyword evidence="1" id="KW-0175">Coiled coil</keyword>
<sequence>MIEIAGLLASVIIPAIGGIVWLVRLEGRINSNKQTIAEVEKDQNDLRAQVRLELAAITARADAEAAAHSQTTIALVRVQEQLKYLTDMIERLVGSPRARGRQTVDQ</sequence>
<evidence type="ECO:0000313" key="3">
    <source>
        <dbReference type="EMBL" id="MBB3889476.1"/>
    </source>
</evidence>